<proteinExistence type="predicted"/>
<dbReference type="EMBL" id="CP134145">
    <property type="protein sequence ID" value="WNC72809.1"/>
    <property type="molecule type" value="Genomic_DNA"/>
</dbReference>
<evidence type="ECO:0000313" key="3">
    <source>
        <dbReference type="EMBL" id="WNC72809.1"/>
    </source>
</evidence>
<sequence length="92" mass="10131">MKLLDARAYGEPMEHSGKLTLGTSPFIAGVCDGLANQLTVGVFSVRLVFILFSFFLGGGLLAYLLLYILMPRHESVGDIRRKELKKTTNSLL</sequence>
<gene>
    <name evidence="3" type="ORF">RGQ13_02205</name>
</gene>
<dbReference type="InterPro" id="IPR007168">
    <property type="entry name" value="Phageshock_PspC_N"/>
</dbReference>
<keyword evidence="1" id="KW-0812">Transmembrane</keyword>
<keyword evidence="1" id="KW-0472">Membrane</keyword>
<keyword evidence="1" id="KW-1133">Transmembrane helix</keyword>
<protein>
    <submittedName>
        <fullName evidence="3">PspC domain-containing protein</fullName>
    </submittedName>
</protein>
<dbReference type="Proteomes" id="UP001258994">
    <property type="component" value="Chromosome"/>
</dbReference>
<reference evidence="4" key="1">
    <citation type="submission" date="2023-09" db="EMBL/GenBank/DDBJ databases">
        <authorList>
            <person name="Zhang C."/>
        </authorList>
    </citation>
    <scope>NUCLEOTIDE SEQUENCE [LARGE SCALE GENOMIC DNA]</scope>
    <source>
        <strain evidence="4">SQ149</strain>
    </source>
</reference>
<dbReference type="Pfam" id="PF04024">
    <property type="entry name" value="PspC"/>
    <property type="match status" value="1"/>
</dbReference>
<feature type="domain" description="Phage shock protein PspC N-terminal" evidence="2">
    <location>
        <begin position="26"/>
        <end position="72"/>
    </location>
</feature>
<evidence type="ECO:0000256" key="1">
    <source>
        <dbReference type="SAM" id="Phobius"/>
    </source>
</evidence>
<name>A0ABY9TVD8_9GAMM</name>
<evidence type="ECO:0000313" key="4">
    <source>
        <dbReference type="Proteomes" id="UP001258994"/>
    </source>
</evidence>
<accession>A0ABY9TVD8</accession>
<evidence type="ECO:0000259" key="2">
    <source>
        <dbReference type="Pfam" id="PF04024"/>
    </source>
</evidence>
<feature type="transmembrane region" description="Helical" evidence="1">
    <location>
        <begin position="47"/>
        <end position="70"/>
    </location>
</feature>
<dbReference type="RefSeq" id="WP_348391924.1">
    <property type="nucleotide sequence ID" value="NZ_CP134145.1"/>
</dbReference>
<keyword evidence="4" id="KW-1185">Reference proteome</keyword>
<organism evidence="3 4">
    <name type="scientific">Thalassotalea psychrophila</name>
    <dbReference type="NCBI Taxonomy" id="3065647"/>
    <lineage>
        <taxon>Bacteria</taxon>
        <taxon>Pseudomonadati</taxon>
        <taxon>Pseudomonadota</taxon>
        <taxon>Gammaproteobacteria</taxon>
        <taxon>Alteromonadales</taxon>
        <taxon>Colwelliaceae</taxon>
        <taxon>Thalassotalea</taxon>
    </lineage>
</organism>